<dbReference type="Proteomes" id="UP001446871">
    <property type="component" value="Unassembled WGS sequence"/>
</dbReference>
<name>A0ABR1VLA2_9PEZI</name>
<protein>
    <submittedName>
        <fullName evidence="2">Uncharacterized protein</fullName>
    </submittedName>
</protein>
<gene>
    <name evidence="2" type="ORF">PG996_005350</name>
</gene>
<proteinExistence type="predicted"/>
<evidence type="ECO:0000313" key="2">
    <source>
        <dbReference type="EMBL" id="KAK8072002.1"/>
    </source>
</evidence>
<evidence type="ECO:0000313" key="3">
    <source>
        <dbReference type="Proteomes" id="UP001446871"/>
    </source>
</evidence>
<sequence>MLDIQPNEMMDSQPPVSPGNTQTPKVGFLLLPAELRLCIYHYVFANTLLLARKGERRKFSPHLVLLQGTPQLLFVCRTTFEEGLPVFWSEALLHAGLTWNFSNVEYGRLDGCPTARQFEIHTVVAAIPARSRPLVRHLRHVVPTQRELSCPEEFGECLRQLEGLRTCELSLRNINCLGSFPREPGWGCTFPGSMFDRLNSDTCAELLWQDRDVSSPRSYLARWGGGGPDVGKMHLLGALRCDATTARSSFSLQEGKP</sequence>
<reference evidence="2 3" key="1">
    <citation type="submission" date="2023-01" db="EMBL/GenBank/DDBJ databases">
        <title>Analysis of 21 Apiospora genomes using comparative genomics revels a genus with tremendous synthesis potential of carbohydrate active enzymes and secondary metabolites.</title>
        <authorList>
            <person name="Sorensen T."/>
        </authorList>
    </citation>
    <scope>NUCLEOTIDE SEQUENCE [LARGE SCALE GENOMIC DNA]</scope>
    <source>
        <strain evidence="2 3">CBS 83171</strain>
    </source>
</reference>
<keyword evidence="3" id="KW-1185">Reference proteome</keyword>
<evidence type="ECO:0000256" key="1">
    <source>
        <dbReference type="SAM" id="MobiDB-lite"/>
    </source>
</evidence>
<comment type="caution">
    <text evidence="2">The sequence shown here is derived from an EMBL/GenBank/DDBJ whole genome shotgun (WGS) entry which is preliminary data.</text>
</comment>
<accession>A0ABR1VLA2</accession>
<dbReference type="EMBL" id="JAQQWM010000003">
    <property type="protein sequence ID" value="KAK8072002.1"/>
    <property type="molecule type" value="Genomic_DNA"/>
</dbReference>
<organism evidence="2 3">
    <name type="scientific">Apiospora saccharicola</name>
    <dbReference type="NCBI Taxonomy" id="335842"/>
    <lineage>
        <taxon>Eukaryota</taxon>
        <taxon>Fungi</taxon>
        <taxon>Dikarya</taxon>
        <taxon>Ascomycota</taxon>
        <taxon>Pezizomycotina</taxon>
        <taxon>Sordariomycetes</taxon>
        <taxon>Xylariomycetidae</taxon>
        <taxon>Amphisphaeriales</taxon>
        <taxon>Apiosporaceae</taxon>
        <taxon>Apiospora</taxon>
    </lineage>
</organism>
<feature type="region of interest" description="Disordered" evidence="1">
    <location>
        <begin position="1"/>
        <end position="20"/>
    </location>
</feature>